<dbReference type="CDD" id="cd04677">
    <property type="entry name" value="NUDIX_Hydrolase"/>
    <property type="match status" value="1"/>
</dbReference>
<evidence type="ECO:0000313" key="6">
    <source>
        <dbReference type="Proteomes" id="UP001589838"/>
    </source>
</evidence>
<gene>
    <name evidence="5" type="ORF">ACFFHM_18885</name>
</gene>
<feature type="domain" description="Nudix hydrolase" evidence="4">
    <location>
        <begin position="16"/>
        <end position="147"/>
    </location>
</feature>
<comment type="caution">
    <text evidence="5">The sequence shown here is derived from an EMBL/GenBank/DDBJ whole genome shotgun (WGS) entry which is preliminary data.</text>
</comment>
<keyword evidence="6" id="KW-1185">Reference proteome</keyword>
<dbReference type="Pfam" id="PF00293">
    <property type="entry name" value="NUDIX"/>
    <property type="match status" value="1"/>
</dbReference>
<dbReference type="RefSeq" id="WP_332698169.1">
    <property type="nucleotide sequence ID" value="NZ_JAXBLX010000050.1"/>
</dbReference>
<sequence>MGYISEIRKFIGNRPIISVGATILVINEKKEVLFQHRSDTLDWGLPGGSMELRETLEEVASRELKEETGLEAKSFELIGVFSGPKYYFRYPNGDETYSVINLYRAIDVSGQLEMNDGESINLKYFGKDNLPVNLEKRAKALIDALGDAFWELDSTF</sequence>
<name>A0ABV6KGR5_9BACI</name>
<evidence type="ECO:0000259" key="4">
    <source>
        <dbReference type="PROSITE" id="PS51462"/>
    </source>
</evidence>
<reference evidence="5 6" key="1">
    <citation type="submission" date="2024-09" db="EMBL/GenBank/DDBJ databases">
        <authorList>
            <person name="Sun Q."/>
            <person name="Mori K."/>
        </authorList>
    </citation>
    <scope>NUCLEOTIDE SEQUENCE [LARGE SCALE GENOMIC DNA]</scope>
    <source>
        <strain evidence="5 6">NCAIM B.02610</strain>
    </source>
</reference>
<evidence type="ECO:0000256" key="2">
    <source>
        <dbReference type="ARBA" id="ARBA00022801"/>
    </source>
</evidence>
<dbReference type="InterPro" id="IPR020084">
    <property type="entry name" value="NUDIX_hydrolase_CS"/>
</dbReference>
<keyword evidence="2 3" id="KW-0378">Hydrolase</keyword>
<dbReference type="GO" id="GO:0016787">
    <property type="term" value="F:hydrolase activity"/>
    <property type="evidence" value="ECO:0007669"/>
    <property type="project" value="UniProtKB-KW"/>
</dbReference>
<evidence type="ECO:0000313" key="5">
    <source>
        <dbReference type="EMBL" id="MFC0472489.1"/>
    </source>
</evidence>
<proteinExistence type="inferred from homology"/>
<dbReference type="SUPFAM" id="SSF55811">
    <property type="entry name" value="Nudix"/>
    <property type="match status" value="1"/>
</dbReference>
<dbReference type="PROSITE" id="PS51462">
    <property type="entry name" value="NUDIX"/>
    <property type="match status" value="1"/>
</dbReference>
<dbReference type="PANTHER" id="PTHR43046">
    <property type="entry name" value="GDP-MANNOSE MANNOSYL HYDROLASE"/>
    <property type="match status" value="1"/>
</dbReference>
<comment type="cofactor">
    <cofactor evidence="1">
        <name>Mg(2+)</name>
        <dbReference type="ChEBI" id="CHEBI:18420"/>
    </cofactor>
</comment>
<dbReference type="InterPro" id="IPR015797">
    <property type="entry name" value="NUDIX_hydrolase-like_dom_sf"/>
</dbReference>
<dbReference type="Gene3D" id="3.90.79.10">
    <property type="entry name" value="Nucleoside Triphosphate Pyrophosphohydrolase"/>
    <property type="match status" value="1"/>
</dbReference>
<protein>
    <submittedName>
        <fullName evidence="5">NUDIX hydrolase</fullName>
    </submittedName>
</protein>
<comment type="similarity">
    <text evidence="3">Belongs to the Nudix hydrolase family.</text>
</comment>
<dbReference type="EMBL" id="JBHLUX010000078">
    <property type="protein sequence ID" value="MFC0472489.1"/>
    <property type="molecule type" value="Genomic_DNA"/>
</dbReference>
<dbReference type="InterPro" id="IPR020476">
    <property type="entry name" value="Nudix_hydrolase"/>
</dbReference>
<evidence type="ECO:0000256" key="1">
    <source>
        <dbReference type="ARBA" id="ARBA00001946"/>
    </source>
</evidence>
<evidence type="ECO:0000256" key="3">
    <source>
        <dbReference type="RuleBase" id="RU003476"/>
    </source>
</evidence>
<dbReference type="PROSITE" id="PS00893">
    <property type="entry name" value="NUDIX_BOX"/>
    <property type="match status" value="1"/>
</dbReference>
<dbReference type="PRINTS" id="PR00502">
    <property type="entry name" value="NUDIXFAMILY"/>
</dbReference>
<dbReference type="InterPro" id="IPR000086">
    <property type="entry name" value="NUDIX_hydrolase_dom"/>
</dbReference>
<dbReference type="Proteomes" id="UP001589838">
    <property type="component" value="Unassembled WGS sequence"/>
</dbReference>
<accession>A0ABV6KGR5</accession>
<dbReference type="PANTHER" id="PTHR43046:SF2">
    <property type="entry name" value="8-OXO-DGTP DIPHOSPHATASE-RELATED"/>
    <property type="match status" value="1"/>
</dbReference>
<organism evidence="5 6">
    <name type="scientific">Halalkalibacter kiskunsagensis</name>
    <dbReference type="NCBI Taxonomy" id="1548599"/>
    <lineage>
        <taxon>Bacteria</taxon>
        <taxon>Bacillati</taxon>
        <taxon>Bacillota</taxon>
        <taxon>Bacilli</taxon>
        <taxon>Bacillales</taxon>
        <taxon>Bacillaceae</taxon>
        <taxon>Halalkalibacter</taxon>
    </lineage>
</organism>